<organism evidence="1 2">
    <name type="scientific">Glonium stellatum</name>
    <dbReference type="NCBI Taxonomy" id="574774"/>
    <lineage>
        <taxon>Eukaryota</taxon>
        <taxon>Fungi</taxon>
        <taxon>Dikarya</taxon>
        <taxon>Ascomycota</taxon>
        <taxon>Pezizomycotina</taxon>
        <taxon>Dothideomycetes</taxon>
        <taxon>Pleosporomycetidae</taxon>
        <taxon>Gloniales</taxon>
        <taxon>Gloniaceae</taxon>
        <taxon>Glonium</taxon>
    </lineage>
</organism>
<proteinExistence type="predicted"/>
<accession>A0A8E2F2K6</accession>
<keyword evidence="2" id="KW-1185">Reference proteome</keyword>
<name>A0A8E2F2K6_9PEZI</name>
<reference evidence="1 2" key="1">
    <citation type="journal article" date="2016" name="Nat. Commun.">
        <title>Ectomycorrhizal ecology is imprinted in the genome of the dominant symbiotic fungus Cenococcum geophilum.</title>
        <authorList>
            <consortium name="DOE Joint Genome Institute"/>
            <person name="Peter M."/>
            <person name="Kohler A."/>
            <person name="Ohm R.A."/>
            <person name="Kuo A."/>
            <person name="Krutzmann J."/>
            <person name="Morin E."/>
            <person name="Arend M."/>
            <person name="Barry K.W."/>
            <person name="Binder M."/>
            <person name="Choi C."/>
            <person name="Clum A."/>
            <person name="Copeland A."/>
            <person name="Grisel N."/>
            <person name="Haridas S."/>
            <person name="Kipfer T."/>
            <person name="LaButti K."/>
            <person name="Lindquist E."/>
            <person name="Lipzen A."/>
            <person name="Maire R."/>
            <person name="Meier B."/>
            <person name="Mihaltcheva S."/>
            <person name="Molinier V."/>
            <person name="Murat C."/>
            <person name="Poggeler S."/>
            <person name="Quandt C.A."/>
            <person name="Sperisen C."/>
            <person name="Tritt A."/>
            <person name="Tisserant E."/>
            <person name="Crous P.W."/>
            <person name="Henrissat B."/>
            <person name="Nehls U."/>
            <person name="Egli S."/>
            <person name="Spatafora J.W."/>
            <person name="Grigoriev I.V."/>
            <person name="Martin F.M."/>
        </authorList>
    </citation>
    <scope>NUCLEOTIDE SEQUENCE [LARGE SCALE GENOMIC DNA]</scope>
    <source>
        <strain evidence="1 2">CBS 207.34</strain>
    </source>
</reference>
<dbReference type="AlphaFoldDB" id="A0A8E2F2K6"/>
<gene>
    <name evidence="1" type="ORF">AOQ84DRAFT_22391</name>
</gene>
<sequence length="92" mass="10487">MQAGQATLLEMRKKKNKLFLERDRWDNNLCGFYRGLEVSWCANRLPRIFVTGKNFLGRGPPLLDVGDKICVFLGADVPFILRPGPDGHHYPT</sequence>
<evidence type="ECO:0000313" key="1">
    <source>
        <dbReference type="EMBL" id="OCL09430.1"/>
    </source>
</evidence>
<dbReference type="Proteomes" id="UP000250140">
    <property type="component" value="Unassembled WGS sequence"/>
</dbReference>
<dbReference type="EMBL" id="KV749446">
    <property type="protein sequence ID" value="OCL09430.1"/>
    <property type="molecule type" value="Genomic_DNA"/>
</dbReference>
<dbReference type="OrthoDB" id="2157530at2759"/>
<dbReference type="Pfam" id="PF26639">
    <property type="entry name" value="Het-6_barrel"/>
    <property type="match status" value="1"/>
</dbReference>
<protein>
    <submittedName>
        <fullName evidence="1">Uncharacterized protein</fullName>
    </submittedName>
</protein>
<evidence type="ECO:0000313" key="2">
    <source>
        <dbReference type="Proteomes" id="UP000250140"/>
    </source>
</evidence>